<evidence type="ECO:0000313" key="2">
    <source>
        <dbReference type="EMBL" id="MDN4164010.1"/>
    </source>
</evidence>
<feature type="repeat" description="TPR" evidence="1">
    <location>
        <begin position="168"/>
        <end position="201"/>
    </location>
</feature>
<dbReference type="SUPFAM" id="SSF48452">
    <property type="entry name" value="TPR-like"/>
    <property type="match status" value="1"/>
</dbReference>
<accession>A0ABT8F0M8</accession>
<dbReference type="EMBL" id="JAUHJS010000001">
    <property type="protein sequence ID" value="MDN4164010.1"/>
    <property type="molecule type" value="Genomic_DNA"/>
</dbReference>
<evidence type="ECO:0008006" key="4">
    <source>
        <dbReference type="Google" id="ProtNLM"/>
    </source>
</evidence>
<dbReference type="PROSITE" id="PS51257">
    <property type="entry name" value="PROKAR_LIPOPROTEIN"/>
    <property type="match status" value="1"/>
</dbReference>
<name>A0ABT8F0M8_9BACT</name>
<dbReference type="InterPro" id="IPR019734">
    <property type="entry name" value="TPR_rpt"/>
</dbReference>
<dbReference type="InterPro" id="IPR011990">
    <property type="entry name" value="TPR-like_helical_dom_sf"/>
</dbReference>
<proteinExistence type="predicted"/>
<dbReference type="SMART" id="SM00028">
    <property type="entry name" value="TPR"/>
    <property type="match status" value="2"/>
</dbReference>
<evidence type="ECO:0000313" key="3">
    <source>
        <dbReference type="Proteomes" id="UP001168552"/>
    </source>
</evidence>
<comment type="caution">
    <text evidence="2">The sequence shown here is derived from an EMBL/GenBank/DDBJ whole genome shotgun (WGS) entry which is preliminary data.</text>
</comment>
<dbReference type="RefSeq" id="WP_320002539.1">
    <property type="nucleotide sequence ID" value="NZ_JAUHJS010000001.1"/>
</dbReference>
<dbReference type="PROSITE" id="PS50005">
    <property type="entry name" value="TPR"/>
    <property type="match status" value="1"/>
</dbReference>
<keyword evidence="1" id="KW-0802">TPR repeat</keyword>
<evidence type="ECO:0000256" key="1">
    <source>
        <dbReference type="PROSITE-ProRule" id="PRU00339"/>
    </source>
</evidence>
<dbReference type="Proteomes" id="UP001168552">
    <property type="component" value="Unassembled WGS sequence"/>
</dbReference>
<organism evidence="2 3">
    <name type="scientific">Shiella aurantiaca</name>
    <dbReference type="NCBI Taxonomy" id="3058365"/>
    <lineage>
        <taxon>Bacteria</taxon>
        <taxon>Pseudomonadati</taxon>
        <taxon>Bacteroidota</taxon>
        <taxon>Cytophagia</taxon>
        <taxon>Cytophagales</taxon>
        <taxon>Shiellaceae</taxon>
        <taxon>Shiella</taxon>
    </lineage>
</organism>
<sequence length="464" mass="53202">MKRFVWVQFFLIISLVFASACASYYRINEEFNRQFESGQIESANKTLAQVKKPHKGKATVLHYLNRGVVLALMGEYEASNEQLEKAYLYIEDQRVNYFNEAVALLSNPMMAEYKPEDHELYYLHYYKALNYIKLDRRQEALVECRRLQLRVNQINEKYKGKHKLKDNAMVHTLMGIIYDANGEFNDAFIAYRNAYKVYQEDYQRLFGLEAPRQLKEDLLRTAAWVGLFDEKEAYEKEFGFAYEAPPAKSAQLVYFWNNGLGPVKEEWSINFVVSRNAGGVAFVNEDLGLNFAFAMSSEDYQKSGLASLGILRVAFPKYVERPLLYQSATVHINGKKYPLEVMEDVNAVAFQSLQQRMLKELGTSLLRLGLKKAAEYTARGENEELGAVVGIFNALTEKADTRNWQTLPHTLYYTRIMLPEGSHDLGFSPNRSGLSNVQPQTTLTVQAGNTYFYSHSSLGSSMRP</sequence>
<dbReference type="Gene3D" id="1.25.40.10">
    <property type="entry name" value="Tetratricopeptide repeat domain"/>
    <property type="match status" value="1"/>
</dbReference>
<protein>
    <recommendedName>
        <fullName evidence="4">Tetratricopeptide repeat protein</fullName>
    </recommendedName>
</protein>
<keyword evidence="3" id="KW-1185">Reference proteome</keyword>
<reference evidence="2" key="1">
    <citation type="submission" date="2023-06" db="EMBL/GenBank/DDBJ databases">
        <title>Cytophagales bacterium Strain LB-30, isolated from soil.</title>
        <authorList>
            <person name="Liu B."/>
        </authorList>
    </citation>
    <scope>NUCLEOTIDE SEQUENCE</scope>
    <source>
        <strain evidence="2">LB-30</strain>
    </source>
</reference>
<gene>
    <name evidence="2" type="ORF">QWY31_00775</name>
</gene>